<reference evidence="2" key="1">
    <citation type="submission" date="2020-08" db="EMBL/GenBank/DDBJ databases">
        <title>Complete genome sequence of Weissella confusa strain FS54 provides insights into metabolic potential.</title>
        <authorList>
            <person name="Fhoula I."/>
            <person name="Najjari A."/>
            <person name="Lekired A."/>
            <person name="Bessrour-Aouam N."/>
            <person name="Jaballah S."/>
            <person name="Klibi N."/>
            <person name="Ouzari H.-I."/>
        </authorList>
    </citation>
    <scope>NUCLEOTIDE SEQUENCE</scope>
    <source>
        <strain evidence="2">FS54</strain>
    </source>
</reference>
<feature type="domain" description="CinA C-terminal" evidence="1">
    <location>
        <begin position="1"/>
        <end position="58"/>
    </location>
</feature>
<organism evidence="2 3">
    <name type="scientific">Weissella confusa</name>
    <name type="common">Lactobacillus confusus</name>
    <dbReference type="NCBI Taxonomy" id="1583"/>
    <lineage>
        <taxon>Bacteria</taxon>
        <taxon>Bacillati</taxon>
        <taxon>Bacillota</taxon>
        <taxon>Bacilli</taxon>
        <taxon>Lactobacillales</taxon>
        <taxon>Lactobacillaceae</taxon>
        <taxon>Weissella</taxon>
    </lineage>
</organism>
<proteinExistence type="predicted"/>
<dbReference type="InterPro" id="IPR008136">
    <property type="entry name" value="CinA_C"/>
</dbReference>
<sequence length="59" mass="5940">MPGISAVLPGAFVTYAAGAKTQLVGVPAELINEVGVVSAEVAESMASGAKRELHTAWGE</sequence>
<dbReference type="AlphaFoldDB" id="A0A923NIV9"/>
<dbReference type="Pfam" id="PF02464">
    <property type="entry name" value="CinA"/>
    <property type="match status" value="1"/>
</dbReference>
<evidence type="ECO:0000259" key="1">
    <source>
        <dbReference type="Pfam" id="PF02464"/>
    </source>
</evidence>
<protein>
    <submittedName>
        <fullName evidence="2">CinA family protein</fullName>
    </submittedName>
</protein>
<comment type="caution">
    <text evidence="2">The sequence shown here is derived from an EMBL/GenBank/DDBJ whole genome shotgun (WGS) entry which is preliminary data.</text>
</comment>
<dbReference type="Gene3D" id="3.90.950.20">
    <property type="entry name" value="CinA-like"/>
    <property type="match status" value="1"/>
</dbReference>
<dbReference type="InterPro" id="IPR036653">
    <property type="entry name" value="CinA-like_C"/>
</dbReference>
<gene>
    <name evidence="2" type="ORF">H7R52_17855</name>
</gene>
<evidence type="ECO:0000313" key="3">
    <source>
        <dbReference type="Proteomes" id="UP000650485"/>
    </source>
</evidence>
<evidence type="ECO:0000313" key="2">
    <source>
        <dbReference type="EMBL" id="MBC6499766.1"/>
    </source>
</evidence>
<dbReference type="EMBL" id="JACSZT010000021">
    <property type="protein sequence ID" value="MBC6499766.1"/>
    <property type="molecule type" value="Genomic_DNA"/>
</dbReference>
<accession>A0A923NIV9</accession>
<dbReference type="SUPFAM" id="SSF142433">
    <property type="entry name" value="CinA-like"/>
    <property type="match status" value="1"/>
</dbReference>
<name>A0A923NIV9_WEICO</name>
<dbReference type="Proteomes" id="UP000650485">
    <property type="component" value="Unassembled WGS sequence"/>
</dbReference>